<dbReference type="GeneID" id="4600636"/>
<reference evidence="2" key="1">
    <citation type="journal article" date="2008" name="J. Bacteriol.">
        <title>Genome sequence of Thermofilum pendens reveals an exceptional loss of biosynthetic pathways without genome reduction.</title>
        <authorList>
            <person name="Anderson I."/>
            <person name="Rodriguez J."/>
            <person name="Susanti D."/>
            <person name="Porat I."/>
            <person name="Reich C."/>
            <person name="Ulrich L.E."/>
            <person name="Elkins J.G."/>
            <person name="Mavromatis K."/>
            <person name="Lykidis A."/>
            <person name="Kim E."/>
            <person name="Thompson L.S."/>
            <person name="Nolan M."/>
            <person name="Land M."/>
            <person name="Copeland A."/>
            <person name="Lapidus A."/>
            <person name="Lucas S."/>
            <person name="Detter C."/>
            <person name="Zhulin I.B."/>
            <person name="Olsen G.J."/>
            <person name="Whitman W."/>
            <person name="Mukhopadhyay B."/>
            <person name="Bristow J."/>
            <person name="Kyrpides N."/>
        </authorList>
    </citation>
    <scope>NUCLEOTIDE SEQUENCE [LARGE SCALE GENOMIC DNA]</scope>
    <source>
        <strain evidence="2">DSM 2475 / Hrk 5</strain>
    </source>
</reference>
<organism evidence="1 2">
    <name type="scientific">Thermofilum pendens (strain DSM 2475 / Hrk 5)</name>
    <dbReference type="NCBI Taxonomy" id="368408"/>
    <lineage>
        <taxon>Archaea</taxon>
        <taxon>Thermoproteota</taxon>
        <taxon>Thermoprotei</taxon>
        <taxon>Thermofilales</taxon>
        <taxon>Thermofilaceae</taxon>
        <taxon>Thermofilum</taxon>
    </lineage>
</organism>
<proteinExistence type="predicted"/>
<dbReference type="EMBL" id="CP000505">
    <property type="protein sequence ID" value="ABL77554.1"/>
    <property type="molecule type" value="Genomic_DNA"/>
</dbReference>
<name>A1RWH4_THEPD</name>
<dbReference type="HOGENOM" id="CLU_125814_0_0_2"/>
<protein>
    <submittedName>
        <fullName evidence="1">Uncharacterized protein</fullName>
    </submittedName>
</protein>
<gene>
    <name evidence="1" type="ordered locus">Tpen_0144</name>
</gene>
<dbReference type="EnsemblBacteria" id="ABL77554">
    <property type="protein sequence ID" value="ABL77554"/>
    <property type="gene ID" value="Tpen_0144"/>
</dbReference>
<dbReference type="OrthoDB" id="384253at2157"/>
<dbReference type="Proteomes" id="UP000000641">
    <property type="component" value="Chromosome"/>
</dbReference>
<dbReference type="STRING" id="368408.Tpen_0144"/>
<sequence>MPRGSGKLRRSLFLLAVGFSALLAGFLASLYASYYVSPRERIELRLELPRNSFVEATLGAGVAERIYYVASIEGDRNVELVATFYDVNNESIGGFTLKDARYNSSGWVVLQGQPYRVTLESTCSLCRSNVTLILLYSRFSRTEVDILSTLGALLSITGMASLSAGLYQYLFAKYLSRTEQSAEQV</sequence>
<evidence type="ECO:0000313" key="1">
    <source>
        <dbReference type="EMBL" id="ABL77554.1"/>
    </source>
</evidence>
<accession>A1RWH4</accession>
<keyword evidence="2" id="KW-1185">Reference proteome</keyword>
<dbReference type="RefSeq" id="WP_011751819.1">
    <property type="nucleotide sequence ID" value="NC_008698.1"/>
</dbReference>
<evidence type="ECO:0000313" key="2">
    <source>
        <dbReference type="Proteomes" id="UP000000641"/>
    </source>
</evidence>
<dbReference type="AlphaFoldDB" id="A1RWH4"/>
<dbReference type="KEGG" id="tpe:Tpen_0144"/>